<feature type="non-terminal residue" evidence="1">
    <location>
        <position position="1"/>
    </location>
</feature>
<proteinExistence type="predicted"/>
<gene>
    <name evidence="1" type="ORF">CRG98_032958</name>
</gene>
<dbReference type="AlphaFoldDB" id="A0A2I0IT68"/>
<evidence type="ECO:0000313" key="2">
    <source>
        <dbReference type="Proteomes" id="UP000233551"/>
    </source>
</evidence>
<comment type="caution">
    <text evidence="1">The sequence shown here is derived from an EMBL/GenBank/DDBJ whole genome shotgun (WGS) entry which is preliminary data.</text>
</comment>
<dbReference type="Proteomes" id="UP000233551">
    <property type="component" value="Unassembled WGS sequence"/>
</dbReference>
<reference evidence="1 2" key="1">
    <citation type="submission" date="2017-11" db="EMBL/GenBank/DDBJ databases">
        <title>De-novo sequencing of pomegranate (Punica granatum L.) genome.</title>
        <authorList>
            <person name="Akparov Z."/>
            <person name="Amiraslanov A."/>
            <person name="Hajiyeva S."/>
            <person name="Abbasov M."/>
            <person name="Kaur K."/>
            <person name="Hamwieh A."/>
            <person name="Solovyev V."/>
            <person name="Salamov A."/>
            <person name="Braich B."/>
            <person name="Kosarev P."/>
            <person name="Mahmoud A."/>
            <person name="Hajiyev E."/>
            <person name="Babayeva S."/>
            <person name="Izzatullayeva V."/>
            <person name="Mammadov A."/>
            <person name="Mammadov A."/>
            <person name="Sharifova S."/>
            <person name="Ojaghi J."/>
            <person name="Eynullazada K."/>
            <person name="Bayramov B."/>
            <person name="Abdulazimova A."/>
            <person name="Shahmuradov I."/>
        </authorList>
    </citation>
    <scope>NUCLEOTIDE SEQUENCE [LARGE SCALE GENOMIC DNA]</scope>
    <source>
        <strain evidence="2">cv. AG2017</strain>
        <tissue evidence="1">Leaf</tissue>
    </source>
</reference>
<dbReference type="EMBL" id="PGOL01002599">
    <property type="protein sequence ID" value="PKI46616.1"/>
    <property type="molecule type" value="Genomic_DNA"/>
</dbReference>
<accession>A0A2I0IT68</accession>
<name>A0A2I0IT68_PUNGR</name>
<evidence type="ECO:0000313" key="1">
    <source>
        <dbReference type="EMBL" id="PKI46616.1"/>
    </source>
</evidence>
<sequence>SPGPPLLRSLYAFLGNFTLRGLLAVSTHINRTSRNSLSPWLQSWACKAALSAAQCANAQVHMTRRLECKRSMRLEHARVPMSGLRSEGGCD</sequence>
<organism evidence="1 2">
    <name type="scientific">Punica granatum</name>
    <name type="common">Pomegranate</name>
    <dbReference type="NCBI Taxonomy" id="22663"/>
    <lineage>
        <taxon>Eukaryota</taxon>
        <taxon>Viridiplantae</taxon>
        <taxon>Streptophyta</taxon>
        <taxon>Embryophyta</taxon>
        <taxon>Tracheophyta</taxon>
        <taxon>Spermatophyta</taxon>
        <taxon>Magnoliopsida</taxon>
        <taxon>eudicotyledons</taxon>
        <taxon>Gunneridae</taxon>
        <taxon>Pentapetalae</taxon>
        <taxon>rosids</taxon>
        <taxon>malvids</taxon>
        <taxon>Myrtales</taxon>
        <taxon>Lythraceae</taxon>
        <taxon>Punica</taxon>
    </lineage>
</organism>
<keyword evidence="2" id="KW-1185">Reference proteome</keyword>
<protein>
    <submittedName>
        <fullName evidence="1">Uncharacterized protein</fullName>
    </submittedName>
</protein>